<accession>A0A271IYD2</accession>
<keyword evidence="2" id="KW-1185">Reference proteome</keyword>
<reference evidence="1 2" key="1">
    <citation type="submission" date="2016-11" db="EMBL/GenBank/DDBJ databases">
        <title>Study of marine rhodopsin-containing bacteria.</title>
        <authorList>
            <person name="Yoshizawa S."/>
            <person name="Kumagai Y."/>
            <person name="Kogure K."/>
        </authorList>
    </citation>
    <scope>NUCLEOTIDE SEQUENCE [LARGE SCALE GENOMIC DNA]</scope>
    <source>
        <strain evidence="1 2">SAORIC-28</strain>
    </source>
</reference>
<protein>
    <submittedName>
        <fullName evidence="1">Uncharacterized protein</fullName>
    </submittedName>
</protein>
<comment type="caution">
    <text evidence="1">The sequence shown here is derived from an EMBL/GenBank/DDBJ whole genome shotgun (WGS) entry which is preliminary data.</text>
</comment>
<organism evidence="1 2">
    <name type="scientific">Rubrivirga marina</name>
    <dbReference type="NCBI Taxonomy" id="1196024"/>
    <lineage>
        <taxon>Bacteria</taxon>
        <taxon>Pseudomonadati</taxon>
        <taxon>Rhodothermota</taxon>
        <taxon>Rhodothermia</taxon>
        <taxon>Rhodothermales</taxon>
        <taxon>Rubricoccaceae</taxon>
        <taxon>Rubrivirga</taxon>
    </lineage>
</organism>
<sequence length="116" mass="12994">MSACPDHLPSTPDGRYFVHGGRLWRCSNPDLSDDERQRLTGELMDARRAVGAAKRSGDSEAERAARARVHEAKVALGERGPTWWDSDEDYNRHAPKNTPYADWWASLGDAEREAGE</sequence>
<evidence type="ECO:0000313" key="2">
    <source>
        <dbReference type="Proteomes" id="UP000216339"/>
    </source>
</evidence>
<dbReference type="RefSeq" id="WP_095509348.1">
    <property type="nucleotide sequence ID" value="NZ_MQWD01000001.1"/>
</dbReference>
<name>A0A271IYD2_9BACT</name>
<dbReference type="Proteomes" id="UP000216339">
    <property type="component" value="Unassembled WGS sequence"/>
</dbReference>
<dbReference type="OrthoDB" id="34459at2"/>
<proteinExistence type="predicted"/>
<evidence type="ECO:0000313" key="1">
    <source>
        <dbReference type="EMBL" id="PAP75705.1"/>
    </source>
</evidence>
<dbReference type="EMBL" id="MQWD01000001">
    <property type="protein sequence ID" value="PAP75705.1"/>
    <property type="molecule type" value="Genomic_DNA"/>
</dbReference>
<dbReference type="AlphaFoldDB" id="A0A271IYD2"/>
<gene>
    <name evidence="1" type="ORF">BSZ37_04260</name>
</gene>